<reference evidence="2 3" key="1">
    <citation type="submission" date="2019-06" db="EMBL/GenBank/DDBJ databases">
        <title>Sequencing the genomes of 1000 actinobacteria strains.</title>
        <authorList>
            <person name="Klenk H.-P."/>
        </authorList>
    </citation>
    <scope>NUCLEOTIDE SEQUENCE [LARGE SCALE GENOMIC DNA]</scope>
    <source>
        <strain evidence="2 3">DSM 44826</strain>
    </source>
</reference>
<dbReference type="PROSITE" id="PS50297">
    <property type="entry name" value="ANK_REP_REGION"/>
    <property type="match status" value="1"/>
</dbReference>
<comment type="caution">
    <text evidence="2">The sequence shown here is derived from an EMBL/GenBank/DDBJ whole genome shotgun (WGS) entry which is preliminary data.</text>
</comment>
<name>A0A561S9J7_9ACTN</name>
<dbReference type="Pfam" id="PF00023">
    <property type="entry name" value="Ank"/>
    <property type="match status" value="1"/>
</dbReference>
<dbReference type="AlphaFoldDB" id="A0A561S9J7"/>
<evidence type="ECO:0000313" key="2">
    <source>
        <dbReference type="EMBL" id="TWF71534.1"/>
    </source>
</evidence>
<dbReference type="InterPro" id="IPR002110">
    <property type="entry name" value="Ankyrin_rpt"/>
</dbReference>
<organism evidence="2 3">
    <name type="scientific">Kitasatospora viridis</name>
    <dbReference type="NCBI Taxonomy" id="281105"/>
    <lineage>
        <taxon>Bacteria</taxon>
        <taxon>Bacillati</taxon>
        <taxon>Actinomycetota</taxon>
        <taxon>Actinomycetes</taxon>
        <taxon>Kitasatosporales</taxon>
        <taxon>Streptomycetaceae</taxon>
        <taxon>Kitasatospora</taxon>
    </lineage>
</organism>
<accession>A0A561S9J7</accession>
<dbReference type="Gene3D" id="1.25.40.20">
    <property type="entry name" value="Ankyrin repeat-containing domain"/>
    <property type="match status" value="1"/>
</dbReference>
<dbReference type="RefSeq" id="WP_145911739.1">
    <property type="nucleotide sequence ID" value="NZ_BAAAMZ010000023.1"/>
</dbReference>
<keyword evidence="3" id="KW-1185">Reference proteome</keyword>
<dbReference type="InterPro" id="IPR036770">
    <property type="entry name" value="Ankyrin_rpt-contain_sf"/>
</dbReference>
<evidence type="ECO:0000256" key="1">
    <source>
        <dbReference type="PROSITE-ProRule" id="PRU00023"/>
    </source>
</evidence>
<dbReference type="OrthoDB" id="1551450at2"/>
<feature type="repeat" description="ANK" evidence="1">
    <location>
        <begin position="56"/>
        <end position="82"/>
    </location>
</feature>
<proteinExistence type="predicted"/>
<dbReference type="EMBL" id="VIWT01000009">
    <property type="protein sequence ID" value="TWF71534.1"/>
    <property type="molecule type" value="Genomic_DNA"/>
</dbReference>
<keyword evidence="1" id="KW-0040">ANK repeat</keyword>
<dbReference type="Proteomes" id="UP000317940">
    <property type="component" value="Unassembled WGS sequence"/>
</dbReference>
<gene>
    <name evidence="2" type="ORF">FHX73_19164</name>
</gene>
<evidence type="ECO:0000313" key="3">
    <source>
        <dbReference type="Proteomes" id="UP000317940"/>
    </source>
</evidence>
<protein>
    <submittedName>
        <fullName evidence="2">Uncharacterized protein</fullName>
    </submittedName>
</protein>
<dbReference type="SUPFAM" id="SSF48403">
    <property type="entry name" value="Ankyrin repeat"/>
    <property type="match status" value="1"/>
</dbReference>
<sequence>MADWYGVADRDVYSERFLAERDALADAAYRGDWHAVLTAVDATPELANSRRVGGRSGWTPLHQAAFHGAPVAVAEQLLAAGAWRTIRAVDGERPVDIATRLGHHQLVPLLRPAPRHEVADGDLRAMEHFLHALIRVRTESMGITARLLPPQVSVLGELPDARLHFAVPGMYGGFTTELKADQVQLEVRSFCRVAGGSGQTHRITPEECALIENGWG</sequence>
<dbReference type="PROSITE" id="PS50088">
    <property type="entry name" value="ANK_REPEAT"/>
    <property type="match status" value="1"/>
</dbReference>